<protein>
    <recommendedName>
        <fullName evidence="3">DUF1508 domain-containing protein</fullName>
    </recommendedName>
</protein>
<name>A0ABV5FR01_9FLAO</name>
<organism evidence="1 2">
    <name type="scientific">Flavobacterium branchiarum</name>
    <dbReference type="NCBI Taxonomy" id="1114870"/>
    <lineage>
        <taxon>Bacteria</taxon>
        <taxon>Pseudomonadati</taxon>
        <taxon>Bacteroidota</taxon>
        <taxon>Flavobacteriia</taxon>
        <taxon>Flavobacteriales</taxon>
        <taxon>Flavobacteriaceae</taxon>
        <taxon>Flavobacterium</taxon>
    </lineage>
</organism>
<keyword evidence="2" id="KW-1185">Reference proteome</keyword>
<evidence type="ECO:0000313" key="1">
    <source>
        <dbReference type="EMBL" id="MFB9065959.1"/>
    </source>
</evidence>
<dbReference type="EMBL" id="JBHMEX010000058">
    <property type="protein sequence ID" value="MFB9065959.1"/>
    <property type="molecule type" value="Genomic_DNA"/>
</dbReference>
<dbReference type="RefSeq" id="WP_290259983.1">
    <property type="nucleotide sequence ID" value="NZ_JAUFQQ010000003.1"/>
</dbReference>
<comment type="caution">
    <text evidence="1">The sequence shown here is derived from an EMBL/GenBank/DDBJ whole genome shotgun (WGS) entry which is preliminary data.</text>
</comment>
<gene>
    <name evidence="1" type="ORF">ACFFUQ_18225</name>
</gene>
<sequence length="74" mass="8617">MKDKAFHIRVKVTTNKTFYLKGVCVSESKKKASEYVVTEVDKWLSASTKQNNRKIEIVECKELRTDFLMSTNNK</sequence>
<reference evidence="1 2" key="1">
    <citation type="submission" date="2024-09" db="EMBL/GenBank/DDBJ databases">
        <authorList>
            <person name="Sun Q."/>
            <person name="Mori K."/>
        </authorList>
    </citation>
    <scope>NUCLEOTIDE SEQUENCE [LARGE SCALE GENOMIC DNA]</scope>
    <source>
        <strain evidence="1 2">CECT 7908</strain>
    </source>
</reference>
<evidence type="ECO:0008006" key="3">
    <source>
        <dbReference type="Google" id="ProtNLM"/>
    </source>
</evidence>
<evidence type="ECO:0000313" key="2">
    <source>
        <dbReference type="Proteomes" id="UP001589589"/>
    </source>
</evidence>
<dbReference type="Proteomes" id="UP001589589">
    <property type="component" value="Unassembled WGS sequence"/>
</dbReference>
<proteinExistence type="predicted"/>
<accession>A0ABV5FR01</accession>